<dbReference type="RefSeq" id="WP_310799201.1">
    <property type="nucleotide sequence ID" value="NZ_CP123872.1"/>
</dbReference>
<evidence type="ECO:0000313" key="2">
    <source>
        <dbReference type="Proteomes" id="UP001268683"/>
    </source>
</evidence>
<keyword evidence="2" id="KW-1185">Reference proteome</keyword>
<name>A0AA52EHN7_9PROT</name>
<organism evidence="1 2">
    <name type="scientific">Temperatibacter marinus</name>
    <dbReference type="NCBI Taxonomy" id="1456591"/>
    <lineage>
        <taxon>Bacteria</taxon>
        <taxon>Pseudomonadati</taxon>
        <taxon>Pseudomonadota</taxon>
        <taxon>Alphaproteobacteria</taxon>
        <taxon>Kordiimonadales</taxon>
        <taxon>Temperatibacteraceae</taxon>
        <taxon>Temperatibacter</taxon>
    </lineage>
</organism>
<dbReference type="EMBL" id="CP123872">
    <property type="protein sequence ID" value="WND03348.1"/>
    <property type="molecule type" value="Genomic_DNA"/>
</dbReference>
<evidence type="ECO:0000313" key="1">
    <source>
        <dbReference type="EMBL" id="WND03348.1"/>
    </source>
</evidence>
<gene>
    <name evidence="1" type="ORF">QGN29_03055</name>
</gene>
<dbReference type="SUPFAM" id="SSF53756">
    <property type="entry name" value="UDP-Glycosyltransferase/glycogen phosphorylase"/>
    <property type="match status" value="1"/>
</dbReference>
<dbReference type="KEGG" id="tmk:QGN29_03055"/>
<accession>A0AA52EHN7</accession>
<dbReference type="Proteomes" id="UP001268683">
    <property type="component" value="Chromosome"/>
</dbReference>
<proteinExistence type="predicted"/>
<reference evidence="1" key="1">
    <citation type="submission" date="2023-04" db="EMBL/GenBank/DDBJ databases">
        <title>Complete genome sequence of Temperatibacter marinus.</title>
        <authorList>
            <person name="Rong J.-C."/>
            <person name="Yi M.-L."/>
            <person name="Zhao Q."/>
        </authorList>
    </citation>
    <scope>NUCLEOTIDE SEQUENCE</scope>
    <source>
        <strain evidence="1">NBRC 110045</strain>
    </source>
</reference>
<dbReference type="AlphaFoldDB" id="A0AA52EHN7"/>
<sequence length="345" mass="39661">MYKELFNQLKKIYFSGDLRSFKKLLTSAPSGFMNSDYLRYLTALVNRHECKDRSLWQKDYDTGLSLGLRQTYSNPKLSLDLSNINENQHILICAEEGLGDFIRHLFYVNKIIELGCKVSLLVPPKIKPLVQYNFHQCNVVSEIPDVVYDIILASGSLEGLFWDKQDGAQGSGYLKAEEISLYPNKLHKAIGVCTTSTKVDPVRALNYTTLVDYGYLFQEIEFTCVSLQYSHDLDEIREAESTFSDSLIHFPSYDFFNDINTLAFVISQLDKVISTSTLVADLSNALGIYTYRIHTLDTQYKAGNSRSRQCDRLWYGQGCEIVYKYSDESWEDFMRILKKIVFPNK</sequence>
<protein>
    <submittedName>
        <fullName evidence="1">Uncharacterized protein</fullName>
    </submittedName>
</protein>